<gene>
    <name evidence="1" type="ordered locus">Atc_2061</name>
</gene>
<name>F9ZQM8_ACICS</name>
<reference evidence="1 2" key="1">
    <citation type="journal article" date="2011" name="J. Genet. Genomics">
        <title>Unraveling the Acidithiobacillus caldus complete genome and its central metabolisms for carbon assimilation.</title>
        <authorList>
            <person name="You X.Y."/>
            <person name="Guo X."/>
            <person name="Zheng H.J."/>
            <person name="Zhang M.J."/>
            <person name="Liu L.J."/>
            <person name="Zhu Y.Q."/>
            <person name="Zhu B."/>
            <person name="Wang S.Y."/>
            <person name="Zhao G.P."/>
            <person name="Poetsch A."/>
            <person name="Jiang C.Y."/>
            <person name="Liu S.J."/>
        </authorList>
    </citation>
    <scope>NUCLEOTIDE SEQUENCE [LARGE SCALE GENOMIC DNA]</scope>
    <source>
        <strain evidence="1 2">SM-1</strain>
    </source>
</reference>
<accession>F9ZQM8</accession>
<proteinExistence type="predicted"/>
<dbReference type="EMBL" id="CP002573">
    <property type="protein sequence ID" value="AEK58709.1"/>
    <property type="molecule type" value="Genomic_DNA"/>
</dbReference>
<dbReference type="KEGG" id="acu:Atc_2061"/>
<keyword evidence="2" id="KW-1185">Reference proteome</keyword>
<evidence type="ECO:0000313" key="2">
    <source>
        <dbReference type="Proteomes" id="UP000006135"/>
    </source>
</evidence>
<dbReference type="STRING" id="990288.Atc_2061"/>
<dbReference type="Proteomes" id="UP000006135">
    <property type="component" value="Chromosome"/>
</dbReference>
<dbReference type="HOGENOM" id="CLU_3148306_0_0_6"/>
<organism evidence="1 2">
    <name type="scientific">Acidithiobacillus caldus (strain SM-1)</name>
    <dbReference type="NCBI Taxonomy" id="990288"/>
    <lineage>
        <taxon>Bacteria</taxon>
        <taxon>Pseudomonadati</taxon>
        <taxon>Pseudomonadota</taxon>
        <taxon>Acidithiobacillia</taxon>
        <taxon>Acidithiobacillales</taxon>
        <taxon>Acidithiobacillaceae</taxon>
        <taxon>Acidithiobacillus</taxon>
    </lineage>
</organism>
<dbReference type="AlphaFoldDB" id="F9ZQM8"/>
<protein>
    <submittedName>
        <fullName evidence="1">Uncharacterized protein</fullName>
    </submittedName>
</protein>
<sequence>MPSLDSSGYLLRFTQLTLSNPPVYSRLGYPKKLRRSFGAHKNWPPHMF</sequence>
<evidence type="ECO:0000313" key="1">
    <source>
        <dbReference type="EMBL" id="AEK58709.1"/>
    </source>
</evidence>